<reference evidence="2" key="1">
    <citation type="submission" date="2020-07" db="EMBL/GenBank/DDBJ databases">
        <title>The High-quality genome of the commercially important snow crab, Chionoecetes opilio.</title>
        <authorList>
            <person name="Jeong J.-H."/>
            <person name="Ryu S."/>
        </authorList>
    </citation>
    <scope>NUCLEOTIDE SEQUENCE</scope>
    <source>
        <strain evidence="2">MADBK_172401_WGS</strain>
        <tissue evidence="2">Digestive gland</tissue>
    </source>
</reference>
<dbReference type="AlphaFoldDB" id="A0A8J4Y276"/>
<comment type="caution">
    <text evidence="2">The sequence shown here is derived from an EMBL/GenBank/DDBJ whole genome shotgun (WGS) entry which is preliminary data.</text>
</comment>
<feature type="region of interest" description="Disordered" evidence="1">
    <location>
        <begin position="1"/>
        <end position="95"/>
    </location>
</feature>
<evidence type="ECO:0000313" key="2">
    <source>
        <dbReference type="EMBL" id="KAG0718932.1"/>
    </source>
</evidence>
<keyword evidence="3" id="KW-1185">Reference proteome</keyword>
<organism evidence="2 3">
    <name type="scientific">Chionoecetes opilio</name>
    <name type="common">Atlantic snow crab</name>
    <name type="synonym">Cancer opilio</name>
    <dbReference type="NCBI Taxonomy" id="41210"/>
    <lineage>
        <taxon>Eukaryota</taxon>
        <taxon>Metazoa</taxon>
        <taxon>Ecdysozoa</taxon>
        <taxon>Arthropoda</taxon>
        <taxon>Crustacea</taxon>
        <taxon>Multicrustacea</taxon>
        <taxon>Malacostraca</taxon>
        <taxon>Eumalacostraca</taxon>
        <taxon>Eucarida</taxon>
        <taxon>Decapoda</taxon>
        <taxon>Pleocyemata</taxon>
        <taxon>Brachyura</taxon>
        <taxon>Eubrachyura</taxon>
        <taxon>Majoidea</taxon>
        <taxon>Majidae</taxon>
        <taxon>Chionoecetes</taxon>
    </lineage>
</organism>
<name>A0A8J4Y276_CHIOP</name>
<evidence type="ECO:0000313" key="3">
    <source>
        <dbReference type="Proteomes" id="UP000770661"/>
    </source>
</evidence>
<accession>A0A8J4Y276</accession>
<feature type="compositionally biased region" description="Polar residues" evidence="1">
    <location>
        <begin position="15"/>
        <end position="24"/>
    </location>
</feature>
<protein>
    <submittedName>
        <fullName evidence="2">Uncharacterized protein</fullName>
    </submittedName>
</protein>
<proteinExistence type="predicted"/>
<dbReference type="EMBL" id="JACEEZ010015293">
    <property type="protein sequence ID" value="KAG0718932.1"/>
    <property type="molecule type" value="Genomic_DNA"/>
</dbReference>
<evidence type="ECO:0000256" key="1">
    <source>
        <dbReference type="SAM" id="MobiDB-lite"/>
    </source>
</evidence>
<gene>
    <name evidence="2" type="ORF">GWK47_051542</name>
</gene>
<dbReference type="Proteomes" id="UP000770661">
    <property type="component" value="Unassembled WGS sequence"/>
</dbReference>
<sequence length="95" mass="9375">MPGSLPGFRGDMDVDQNSLLSPTSAARPPRPGKPGKPNAPLRNNSSSPKSSSSSPGSAAAGPGSTAAAPGSTAAALEPQHPPDTETKVYFPAPGL</sequence>
<feature type="compositionally biased region" description="Low complexity" evidence="1">
    <location>
        <begin position="45"/>
        <end position="75"/>
    </location>
</feature>